<reference evidence="2" key="1">
    <citation type="submission" date="2022-08" db="EMBL/GenBank/DDBJ databases">
        <authorList>
            <person name="Kallberg Y."/>
            <person name="Tangrot J."/>
            <person name="Rosling A."/>
        </authorList>
    </citation>
    <scope>NUCLEOTIDE SEQUENCE</scope>
    <source>
        <strain evidence="2">Wild A</strain>
    </source>
</reference>
<dbReference type="SUPFAM" id="SSF56112">
    <property type="entry name" value="Protein kinase-like (PK-like)"/>
    <property type="match status" value="1"/>
</dbReference>
<dbReference type="EMBL" id="CAMKVN010000393">
    <property type="protein sequence ID" value="CAI2167451.1"/>
    <property type="molecule type" value="Genomic_DNA"/>
</dbReference>
<proteinExistence type="predicted"/>
<dbReference type="Pfam" id="PF00069">
    <property type="entry name" value="Pkinase"/>
    <property type="match status" value="1"/>
</dbReference>
<dbReference type="InterPro" id="IPR000719">
    <property type="entry name" value="Prot_kinase_dom"/>
</dbReference>
<dbReference type="GO" id="GO:0005524">
    <property type="term" value="F:ATP binding"/>
    <property type="evidence" value="ECO:0007669"/>
    <property type="project" value="InterPro"/>
</dbReference>
<evidence type="ECO:0000313" key="2">
    <source>
        <dbReference type="EMBL" id="CAI2167451.1"/>
    </source>
</evidence>
<dbReference type="Proteomes" id="UP001153678">
    <property type="component" value="Unassembled WGS sequence"/>
</dbReference>
<evidence type="ECO:0000259" key="1">
    <source>
        <dbReference type="PROSITE" id="PS50011"/>
    </source>
</evidence>
<dbReference type="OrthoDB" id="2410206at2759"/>
<keyword evidence="3" id="KW-1185">Reference proteome</keyword>
<sequence>MGYYAEGTNVTFVAICRPSSDSNKPQVINIASSNLRYRNERIINLRRMFNLALLLDPLKEIIGWRGAPELLPIEKHYIIYIIIFSSYHRDDHIITVNPTNVKKIFIGLNSQIHIEKLKVIYEKLLHKNVPNVDHIVAVSLPDEIKPYLYLEPRGMCVYPKTEKEVIEAVLCVLEALMSMHGSNPIFHRDIRWSNVIQKANGNKPSKWFLIDFDDAVSPPTFAAMHLAKETHAPEVFHDDHGGEVDVWGVGHLIDYAARLSVGLSAGIMDVGKWMQSETTSRPTAWQAYERIKILANFIE</sequence>
<dbReference type="SMART" id="SM00220">
    <property type="entry name" value="S_TKc"/>
    <property type="match status" value="1"/>
</dbReference>
<gene>
    <name evidence="2" type="ORF">FWILDA_LOCUS3081</name>
</gene>
<dbReference type="PROSITE" id="PS50011">
    <property type="entry name" value="PROTEIN_KINASE_DOM"/>
    <property type="match status" value="1"/>
</dbReference>
<accession>A0A9W4WRW7</accession>
<dbReference type="InterPro" id="IPR011009">
    <property type="entry name" value="Kinase-like_dom_sf"/>
</dbReference>
<protein>
    <submittedName>
        <fullName evidence="2">17561_t:CDS:1</fullName>
    </submittedName>
</protein>
<organism evidence="2 3">
    <name type="scientific">Funneliformis geosporum</name>
    <dbReference type="NCBI Taxonomy" id="1117311"/>
    <lineage>
        <taxon>Eukaryota</taxon>
        <taxon>Fungi</taxon>
        <taxon>Fungi incertae sedis</taxon>
        <taxon>Mucoromycota</taxon>
        <taxon>Glomeromycotina</taxon>
        <taxon>Glomeromycetes</taxon>
        <taxon>Glomerales</taxon>
        <taxon>Glomeraceae</taxon>
        <taxon>Funneliformis</taxon>
    </lineage>
</organism>
<comment type="caution">
    <text evidence="2">The sequence shown here is derived from an EMBL/GenBank/DDBJ whole genome shotgun (WGS) entry which is preliminary data.</text>
</comment>
<dbReference type="GO" id="GO:0004672">
    <property type="term" value="F:protein kinase activity"/>
    <property type="evidence" value="ECO:0007669"/>
    <property type="project" value="InterPro"/>
</dbReference>
<evidence type="ECO:0000313" key="3">
    <source>
        <dbReference type="Proteomes" id="UP001153678"/>
    </source>
</evidence>
<name>A0A9W4WRW7_9GLOM</name>
<feature type="domain" description="Protein kinase" evidence="1">
    <location>
        <begin position="1"/>
        <end position="299"/>
    </location>
</feature>
<dbReference type="AlphaFoldDB" id="A0A9W4WRW7"/>
<dbReference type="Gene3D" id="1.10.510.10">
    <property type="entry name" value="Transferase(Phosphotransferase) domain 1"/>
    <property type="match status" value="1"/>
</dbReference>